<protein>
    <submittedName>
        <fullName evidence="1">Uncharacterized protein</fullName>
    </submittedName>
</protein>
<dbReference type="EMBL" id="KI288874">
    <property type="protein sequence ID" value="ESA08736.1"/>
    <property type="molecule type" value="Genomic_DNA"/>
</dbReference>
<name>U9TZC6_RHIID</name>
<reference evidence="1" key="1">
    <citation type="submission" date="2013-07" db="EMBL/GenBank/DDBJ databases">
        <title>The genome of an arbuscular mycorrhizal fungus provides insights into the evolution of the oldest plant symbiosis.</title>
        <authorList>
            <consortium name="DOE Joint Genome Institute"/>
            <person name="Tisserant E."/>
            <person name="Malbreil M."/>
            <person name="Kuo A."/>
            <person name="Kohler A."/>
            <person name="Symeonidi A."/>
            <person name="Balestrini R."/>
            <person name="Charron P."/>
            <person name="Duensing N."/>
            <person name="Frei-dit-Frey N."/>
            <person name="Gianinazzi-Pearson V."/>
            <person name="Gilbert B."/>
            <person name="Handa Y."/>
            <person name="Hijri M."/>
            <person name="Kaul R."/>
            <person name="Kawaguchi M."/>
            <person name="Krajinski F."/>
            <person name="Lammers P."/>
            <person name="Lapierre D."/>
            <person name="Masclaux F.G."/>
            <person name="Murat C."/>
            <person name="Morin E."/>
            <person name="Ndikumana S."/>
            <person name="Pagni M."/>
            <person name="Petitpierre D."/>
            <person name="Requena N."/>
            <person name="Rosikiewicz P."/>
            <person name="Riley R."/>
            <person name="Saito K."/>
            <person name="San Clemente H."/>
            <person name="Shapiro H."/>
            <person name="van Tuinen D."/>
            <person name="Becard G."/>
            <person name="Bonfante P."/>
            <person name="Paszkowski U."/>
            <person name="Shachar-Hill Y."/>
            <person name="Young J.P."/>
            <person name="Sanders I.R."/>
            <person name="Henrissat B."/>
            <person name="Rensing S.A."/>
            <person name="Grigoriev I.V."/>
            <person name="Corradi N."/>
            <person name="Roux C."/>
            <person name="Martin F."/>
        </authorList>
    </citation>
    <scope>NUCLEOTIDE SEQUENCE</scope>
    <source>
        <strain evidence="1">DAOM 197198</strain>
    </source>
</reference>
<dbReference type="HOGENOM" id="CLU_2961981_0_0_1"/>
<organism evidence="1">
    <name type="scientific">Rhizophagus irregularis (strain DAOM 181602 / DAOM 197198 / MUCL 43194)</name>
    <name type="common">Arbuscular mycorrhizal fungus</name>
    <name type="synonym">Glomus intraradices</name>
    <dbReference type="NCBI Taxonomy" id="747089"/>
    <lineage>
        <taxon>Eukaryota</taxon>
        <taxon>Fungi</taxon>
        <taxon>Fungi incertae sedis</taxon>
        <taxon>Mucoromycota</taxon>
        <taxon>Glomeromycotina</taxon>
        <taxon>Glomeromycetes</taxon>
        <taxon>Glomerales</taxon>
        <taxon>Glomeraceae</taxon>
        <taxon>Rhizophagus</taxon>
    </lineage>
</organism>
<sequence>MPKSLKTISREIKKRRRHRFVRNNIINNDVQQIVINTIISLPIQTSNDYKINQFFNGFR</sequence>
<gene>
    <name evidence="1" type="ORF">GLOINDRAFT_348977</name>
</gene>
<evidence type="ECO:0000313" key="1">
    <source>
        <dbReference type="EMBL" id="ESA08736.1"/>
    </source>
</evidence>
<dbReference type="AlphaFoldDB" id="U9TZC6"/>
<accession>U9TZC6</accession>
<proteinExistence type="predicted"/>